<reference evidence="5 6" key="2">
    <citation type="journal article" date="2022" name="Mar. Drugs">
        <title>Bioassay-Guided Fractionation Leads to the Detection of Cholic Acid Generated by the Rare Thalassomonas sp.</title>
        <authorList>
            <person name="Pheiffer F."/>
            <person name="Schneider Y.K."/>
            <person name="Hansen E.H."/>
            <person name="Andersen J.H."/>
            <person name="Isaksson J."/>
            <person name="Busche T."/>
            <person name="R C."/>
            <person name="Kalinowski J."/>
            <person name="Zyl L.V."/>
            <person name="Trindade M."/>
        </authorList>
    </citation>
    <scope>NUCLEOTIDE SEQUENCE [LARGE SCALE GENOMIC DNA]</scope>
    <source>
        <strain evidence="5 6">XOM25</strain>
    </source>
</reference>
<evidence type="ECO:0000313" key="6">
    <source>
        <dbReference type="Proteomes" id="UP000032352"/>
    </source>
</evidence>
<dbReference type="GO" id="GO:0055085">
    <property type="term" value="P:transmembrane transport"/>
    <property type="evidence" value="ECO:0007669"/>
    <property type="project" value="UniProtKB-ARBA"/>
</dbReference>
<dbReference type="Gene3D" id="3.40.50.2300">
    <property type="match status" value="2"/>
</dbReference>
<dbReference type="InterPro" id="IPR025997">
    <property type="entry name" value="SBP_2_dom"/>
</dbReference>
<dbReference type="AlphaFoldDB" id="A0AAF0C8V8"/>
<feature type="domain" description="Periplasmic binding protein" evidence="4">
    <location>
        <begin position="68"/>
        <end position="316"/>
    </location>
</feature>
<dbReference type="Pfam" id="PF13407">
    <property type="entry name" value="Peripla_BP_4"/>
    <property type="match status" value="1"/>
</dbReference>
<dbReference type="GO" id="GO:0030313">
    <property type="term" value="C:cell envelope"/>
    <property type="evidence" value="ECO:0007669"/>
    <property type="project" value="UniProtKB-SubCell"/>
</dbReference>
<reference evidence="5 6" key="1">
    <citation type="journal article" date="2015" name="Genome Announc.">
        <title>Draft Genome Sequences of Marine Isolates of Thalassomonas viridans and Thalassomonas actiniarum.</title>
        <authorList>
            <person name="Olonade I."/>
            <person name="van Zyl L.J."/>
            <person name="Trindade M."/>
        </authorList>
    </citation>
    <scope>NUCLEOTIDE SEQUENCE [LARGE SCALE GENOMIC DNA]</scope>
    <source>
        <strain evidence="5 6">XOM25</strain>
    </source>
</reference>
<evidence type="ECO:0000256" key="1">
    <source>
        <dbReference type="ARBA" id="ARBA00004196"/>
    </source>
</evidence>
<evidence type="ECO:0000256" key="3">
    <source>
        <dbReference type="ARBA" id="ARBA00022729"/>
    </source>
</evidence>
<proteinExistence type="inferred from homology"/>
<name>A0AAF0C8V8_9GAMM</name>
<dbReference type="EMBL" id="CP059733">
    <property type="protein sequence ID" value="WDE04801.1"/>
    <property type="molecule type" value="Genomic_DNA"/>
</dbReference>
<accession>A0AAF0C8V8</accession>
<evidence type="ECO:0000256" key="2">
    <source>
        <dbReference type="ARBA" id="ARBA00007639"/>
    </source>
</evidence>
<evidence type="ECO:0000259" key="4">
    <source>
        <dbReference type="Pfam" id="PF13407"/>
    </source>
</evidence>
<gene>
    <name evidence="5" type="primary">torT</name>
    <name evidence="5" type="ORF">SG34_026395</name>
</gene>
<comment type="similarity">
    <text evidence="2">Belongs to the bacterial solute-binding protein 2 family.</text>
</comment>
<keyword evidence="6" id="KW-1185">Reference proteome</keyword>
<protein>
    <submittedName>
        <fullName evidence="5">TMAO reductase system periplasmic protein TorT</fullName>
    </submittedName>
</protein>
<evidence type="ECO:0000313" key="5">
    <source>
        <dbReference type="EMBL" id="WDE04801.1"/>
    </source>
</evidence>
<dbReference type="SUPFAM" id="SSF53822">
    <property type="entry name" value="Periplasmic binding protein-like I"/>
    <property type="match status" value="1"/>
</dbReference>
<dbReference type="Proteomes" id="UP000032352">
    <property type="component" value="Chromosome"/>
</dbReference>
<dbReference type="GO" id="GO:0030246">
    <property type="term" value="F:carbohydrate binding"/>
    <property type="evidence" value="ECO:0007669"/>
    <property type="project" value="UniProtKB-ARBA"/>
</dbReference>
<dbReference type="RefSeq" id="WP_084723967.1">
    <property type="nucleotide sequence ID" value="NZ_CP059733.1"/>
</dbReference>
<sequence>MRLSGLTTTCCRTGIKLLLLVLFTCYLSAAPAFGEQSASGLLLDGKYDENMSYTWLKRARKPWQLCAIVPVLDTSYWFSINYGLSKQARKLGIRLKIFQVGDFTGVDKQQAYLELCRKSSQGIILGGVYDQSDKGKVFNVPVIAVGYPVKSVFINANVIPQASENGKLLADYLNRQTNEQAADKLKVGLFPGPADSVFAQQYQQGFLSRYQREKITLLATEYTRHEYVEVQQTLSRFLNQNLDLDVLVTSGYVAEIASDLLKRMSLEEEVTLLSLNLTAQVYREMKRGTVRGAITASPVLQGKLAIDMAVKLLEKKLHYHEVTPKLKILSPDTIDDFDYIDVFAPYGYKEILEVN</sequence>
<keyword evidence="3" id="KW-0732">Signal</keyword>
<organism evidence="5 6">
    <name type="scientific">Thalassomonas viridans</name>
    <dbReference type="NCBI Taxonomy" id="137584"/>
    <lineage>
        <taxon>Bacteria</taxon>
        <taxon>Pseudomonadati</taxon>
        <taxon>Pseudomonadota</taxon>
        <taxon>Gammaproteobacteria</taxon>
        <taxon>Alteromonadales</taxon>
        <taxon>Colwelliaceae</taxon>
        <taxon>Thalassomonas</taxon>
    </lineage>
</organism>
<dbReference type="PANTHER" id="PTHR46847:SF1">
    <property type="entry name" value="D-ALLOSE-BINDING PERIPLASMIC PROTEIN-RELATED"/>
    <property type="match status" value="1"/>
</dbReference>
<dbReference type="NCBIfam" id="NF008185">
    <property type="entry name" value="PRK10936.1"/>
    <property type="match status" value="1"/>
</dbReference>
<dbReference type="KEGG" id="tvd:SG34_026395"/>
<dbReference type="InterPro" id="IPR028082">
    <property type="entry name" value="Peripla_BP_I"/>
</dbReference>
<comment type="subcellular location">
    <subcellularLocation>
        <location evidence="1">Cell envelope</location>
    </subcellularLocation>
</comment>
<dbReference type="PANTHER" id="PTHR46847">
    <property type="entry name" value="D-ALLOSE-BINDING PERIPLASMIC PROTEIN-RELATED"/>
    <property type="match status" value="1"/>
</dbReference>